<organism evidence="2 3">
    <name type="scientific">Halobellus litoreus</name>
    <dbReference type="NCBI Taxonomy" id="755310"/>
    <lineage>
        <taxon>Archaea</taxon>
        <taxon>Methanobacteriati</taxon>
        <taxon>Methanobacteriota</taxon>
        <taxon>Stenosarchaea group</taxon>
        <taxon>Halobacteria</taxon>
        <taxon>Halobacteriales</taxon>
        <taxon>Haloferacaceae</taxon>
        <taxon>Halobellus</taxon>
    </lineage>
</organism>
<dbReference type="PANTHER" id="PTHR46182">
    <property type="entry name" value="FI19480P1"/>
    <property type="match status" value="1"/>
</dbReference>
<evidence type="ECO:0000313" key="2">
    <source>
        <dbReference type="EMBL" id="MFD1685856.1"/>
    </source>
</evidence>
<sequence>MITTSKAVTTGVVVLVLLAGGGYVAASDIGGELQITSLTQGQEGGADGDAAQRATAERTRTGSNDAADRSSTGSDDEANTGDEAATARATNAAPSAEAGENRTVPEGRVTDLDATDSTDSDGEIRSYAWRQTDGPSVAIEDPETSTASFTAPSIDAERANLTFVLTVRDDDGATATDAVTVTVNRRAEEDDDDDHLHPPSAEAGSDRTVDEDATVTLDATASSDPDGSVQSYAWTQTAGPDVALSEPDAASTAFTAPSVDSVVTLTFEVSVTDDDGRTDADTVEISVEPDTRESSAPSDGESYTRDEIARAKYDAAFSDLGAERAGRVEELYLRQPFANATSPGEIRTRDELANERYESDFDGLDRNQTVDVQRAFDGQFGAAGSEGEHSRDEISLAKYDYEFRNLSTETAGEMEELYNRQPFANGMDPEDVRTRAEIADDEYGESLDELSRETRIEIENEYHEQFAADDGGGE</sequence>
<feature type="compositionally biased region" description="Polar residues" evidence="1">
    <location>
        <begin position="217"/>
        <end position="232"/>
    </location>
</feature>
<dbReference type="PANTHER" id="PTHR46182:SF2">
    <property type="entry name" value="FI19480P1"/>
    <property type="match status" value="1"/>
</dbReference>
<dbReference type="SUPFAM" id="SSF49299">
    <property type="entry name" value="PKD domain"/>
    <property type="match status" value="1"/>
</dbReference>
<feature type="compositionally biased region" description="Low complexity" evidence="1">
    <location>
        <begin position="84"/>
        <end position="98"/>
    </location>
</feature>
<dbReference type="AlphaFoldDB" id="A0ABD6DX80"/>
<evidence type="ECO:0000313" key="3">
    <source>
        <dbReference type="Proteomes" id="UP001597092"/>
    </source>
</evidence>
<dbReference type="Pfam" id="PF22352">
    <property type="entry name" value="K319L-like_PKD"/>
    <property type="match status" value="2"/>
</dbReference>
<keyword evidence="3" id="KW-1185">Reference proteome</keyword>
<dbReference type="Gene3D" id="2.60.40.10">
    <property type="entry name" value="Immunoglobulins"/>
    <property type="match status" value="2"/>
</dbReference>
<dbReference type="EMBL" id="JBHUDP010000002">
    <property type="protein sequence ID" value="MFD1685856.1"/>
    <property type="molecule type" value="Genomic_DNA"/>
</dbReference>
<protein>
    <submittedName>
        <fullName evidence="2">PKD domain-containing protein</fullName>
    </submittedName>
</protein>
<accession>A0ABD6DX80</accession>
<feature type="region of interest" description="Disordered" evidence="1">
    <location>
        <begin position="40"/>
        <end position="152"/>
    </location>
</feature>
<reference evidence="2 3" key="1">
    <citation type="journal article" date="2019" name="Int. J. Syst. Evol. Microbiol.">
        <title>The Global Catalogue of Microorganisms (GCM) 10K type strain sequencing project: providing services to taxonomists for standard genome sequencing and annotation.</title>
        <authorList>
            <consortium name="The Broad Institute Genomics Platform"/>
            <consortium name="The Broad Institute Genome Sequencing Center for Infectious Disease"/>
            <person name="Wu L."/>
            <person name="Ma J."/>
        </authorList>
    </citation>
    <scope>NUCLEOTIDE SEQUENCE [LARGE SCALE GENOMIC DNA]</scope>
    <source>
        <strain evidence="2 3">CGMCC 1.10387</strain>
    </source>
</reference>
<comment type="caution">
    <text evidence="2">The sequence shown here is derived from an EMBL/GenBank/DDBJ whole genome shotgun (WGS) entry which is preliminary data.</text>
</comment>
<dbReference type="CDD" id="cd00146">
    <property type="entry name" value="PKD"/>
    <property type="match status" value="1"/>
</dbReference>
<dbReference type="InterPro" id="IPR035986">
    <property type="entry name" value="PKD_dom_sf"/>
</dbReference>
<feature type="compositionally biased region" description="Basic and acidic residues" evidence="1">
    <location>
        <begin position="99"/>
        <end position="111"/>
    </location>
</feature>
<dbReference type="InterPro" id="IPR013783">
    <property type="entry name" value="Ig-like_fold"/>
</dbReference>
<dbReference type="RefSeq" id="WP_256306040.1">
    <property type="nucleotide sequence ID" value="NZ_JANHAW010000001.1"/>
</dbReference>
<gene>
    <name evidence="2" type="ORF">ACFSAS_09560</name>
</gene>
<feature type="region of interest" description="Disordered" evidence="1">
    <location>
        <begin position="186"/>
        <end position="232"/>
    </location>
</feature>
<name>A0ABD6DX80_9EURY</name>
<evidence type="ECO:0000256" key="1">
    <source>
        <dbReference type="SAM" id="MobiDB-lite"/>
    </source>
</evidence>
<dbReference type="InterPro" id="IPR029865">
    <property type="entry name" value="KIAA0319-like"/>
</dbReference>
<dbReference type="Proteomes" id="UP001597092">
    <property type="component" value="Unassembled WGS sequence"/>
</dbReference>
<proteinExistence type="predicted"/>
<feature type="region of interest" description="Disordered" evidence="1">
    <location>
        <begin position="273"/>
        <end position="305"/>
    </location>
</feature>